<gene>
    <name evidence="1" type="ORF">rosag_08440</name>
</gene>
<comment type="caution">
    <text evidence="1">The sequence shown here is derived from an EMBL/GenBank/DDBJ whole genome shotgun (WGS) entry which is preliminary data.</text>
</comment>
<dbReference type="SUPFAM" id="SSF82784">
    <property type="entry name" value="OsmC-like"/>
    <property type="match status" value="1"/>
</dbReference>
<dbReference type="Proteomes" id="UP001161325">
    <property type="component" value="Unassembled WGS sequence"/>
</dbReference>
<dbReference type="InterPro" id="IPR003718">
    <property type="entry name" value="OsmC/Ohr_fam"/>
</dbReference>
<keyword evidence="2" id="KW-1185">Reference proteome</keyword>
<name>A0AA37Q7B6_9BACT</name>
<reference evidence="1" key="1">
    <citation type="submission" date="2022-08" db="EMBL/GenBank/DDBJ databases">
        <title>Draft genome sequencing of Roseisolibacter agri AW1220.</title>
        <authorList>
            <person name="Tobiishi Y."/>
            <person name="Tonouchi A."/>
        </authorList>
    </citation>
    <scope>NUCLEOTIDE SEQUENCE</scope>
    <source>
        <strain evidence="1">AW1220</strain>
    </source>
</reference>
<evidence type="ECO:0008006" key="3">
    <source>
        <dbReference type="Google" id="ProtNLM"/>
    </source>
</evidence>
<dbReference type="InterPro" id="IPR036102">
    <property type="entry name" value="OsmC/Ohrsf"/>
</dbReference>
<dbReference type="InterPro" id="IPR015946">
    <property type="entry name" value="KH_dom-like_a/b"/>
</dbReference>
<dbReference type="AlphaFoldDB" id="A0AA37Q7B6"/>
<sequence length="141" mass="15096">MKLTLLAEDRVRYELTTGPLTVEAPSADTEFSPFHMLGGSLASCTFTVLASWAGNAKLDFTDLVIEVSWTFAEQPHRVGAMTIDLRWPSLPANRREAARRAANLCTVHHTLEHLPTLTTVMQDGPATAPAAAPAPASGEAA</sequence>
<organism evidence="1 2">
    <name type="scientific">Roseisolibacter agri</name>
    <dbReference type="NCBI Taxonomy" id="2014610"/>
    <lineage>
        <taxon>Bacteria</taxon>
        <taxon>Pseudomonadati</taxon>
        <taxon>Gemmatimonadota</taxon>
        <taxon>Gemmatimonadia</taxon>
        <taxon>Gemmatimonadales</taxon>
        <taxon>Gemmatimonadaceae</taxon>
        <taxon>Roseisolibacter</taxon>
    </lineage>
</organism>
<dbReference type="RefSeq" id="WP_284348782.1">
    <property type="nucleotide sequence ID" value="NZ_BRXS01000001.1"/>
</dbReference>
<dbReference type="EMBL" id="BRXS01000001">
    <property type="protein sequence ID" value="GLC24331.1"/>
    <property type="molecule type" value="Genomic_DNA"/>
</dbReference>
<accession>A0AA37Q7B6</accession>
<evidence type="ECO:0000313" key="2">
    <source>
        <dbReference type="Proteomes" id="UP001161325"/>
    </source>
</evidence>
<proteinExistence type="predicted"/>
<protein>
    <recommendedName>
        <fullName evidence="3">OsmC-like protein</fullName>
    </recommendedName>
</protein>
<dbReference type="Gene3D" id="3.30.300.20">
    <property type="match status" value="1"/>
</dbReference>
<dbReference type="Pfam" id="PF02566">
    <property type="entry name" value="OsmC"/>
    <property type="match status" value="1"/>
</dbReference>
<evidence type="ECO:0000313" key="1">
    <source>
        <dbReference type="EMBL" id="GLC24331.1"/>
    </source>
</evidence>